<accession>A0A934IZL7</accession>
<evidence type="ECO:0000256" key="6">
    <source>
        <dbReference type="ARBA" id="ARBA00023136"/>
    </source>
</evidence>
<proteinExistence type="inferred from homology"/>
<gene>
    <name evidence="8" type="ORF">JEQ47_10455</name>
</gene>
<keyword evidence="4 7" id="KW-0812">Transmembrane</keyword>
<protein>
    <submittedName>
        <fullName evidence="8">Na+/H+ antiporter subunit E</fullName>
    </submittedName>
</protein>
<dbReference type="GO" id="GO:0008324">
    <property type="term" value="F:monoatomic cation transmembrane transporter activity"/>
    <property type="evidence" value="ECO:0007669"/>
    <property type="project" value="InterPro"/>
</dbReference>
<name>A0A934IZL7_9HYPH</name>
<dbReference type="InterPro" id="IPR002758">
    <property type="entry name" value="Cation_antiport_E"/>
</dbReference>
<evidence type="ECO:0000313" key="8">
    <source>
        <dbReference type="EMBL" id="MBJ3785142.1"/>
    </source>
</evidence>
<comment type="similarity">
    <text evidence="2">Belongs to the CPA3 antiporters (TC 2.A.63) subunit E family.</text>
</comment>
<dbReference type="AlphaFoldDB" id="A0A934IZL7"/>
<evidence type="ECO:0000256" key="3">
    <source>
        <dbReference type="ARBA" id="ARBA00022475"/>
    </source>
</evidence>
<sequence>MNPVFLIIVLALIWAAISGNFSGLNLLLGALIGGVAIWLLRDAWAGPRSTRKIRRVLSLAALFLYELMASAVRVAIVVMRPDLKSALRPAIIAVPIALKSDAEVTLLANLITLTPGTLTVDVSADRSVLYVHVLDMGDREAVISDIANGFEKKVREVFE</sequence>
<evidence type="ECO:0000256" key="2">
    <source>
        <dbReference type="ARBA" id="ARBA00006228"/>
    </source>
</evidence>
<reference evidence="8" key="1">
    <citation type="submission" date="2020-12" db="EMBL/GenBank/DDBJ databases">
        <title>Devosia sp. MSA67 isolated from Mo River.</title>
        <authorList>
            <person name="Ma F."/>
            <person name="Zi Z."/>
        </authorList>
    </citation>
    <scope>NUCLEOTIDE SEQUENCE</scope>
    <source>
        <strain evidence="8">MSA67</strain>
    </source>
</reference>
<dbReference type="EMBL" id="JAEKMH010000002">
    <property type="protein sequence ID" value="MBJ3785142.1"/>
    <property type="molecule type" value="Genomic_DNA"/>
</dbReference>
<comment type="caution">
    <text evidence="8">The sequence shown here is derived from an EMBL/GenBank/DDBJ whole genome shotgun (WGS) entry which is preliminary data.</text>
</comment>
<evidence type="ECO:0000313" key="9">
    <source>
        <dbReference type="Proteomes" id="UP000602124"/>
    </source>
</evidence>
<comment type="subcellular location">
    <subcellularLocation>
        <location evidence="1">Cell membrane</location>
        <topology evidence="1">Multi-pass membrane protein</topology>
    </subcellularLocation>
</comment>
<evidence type="ECO:0000256" key="5">
    <source>
        <dbReference type="ARBA" id="ARBA00022989"/>
    </source>
</evidence>
<organism evidence="8 9">
    <name type="scientific">Devosia sediminis</name>
    <dbReference type="NCBI Taxonomy" id="2798801"/>
    <lineage>
        <taxon>Bacteria</taxon>
        <taxon>Pseudomonadati</taxon>
        <taxon>Pseudomonadota</taxon>
        <taxon>Alphaproteobacteria</taxon>
        <taxon>Hyphomicrobiales</taxon>
        <taxon>Devosiaceae</taxon>
        <taxon>Devosia</taxon>
    </lineage>
</organism>
<dbReference type="Pfam" id="PF01899">
    <property type="entry name" value="MNHE"/>
    <property type="match status" value="1"/>
</dbReference>
<keyword evidence="3" id="KW-1003">Cell membrane</keyword>
<evidence type="ECO:0000256" key="4">
    <source>
        <dbReference type="ARBA" id="ARBA00022692"/>
    </source>
</evidence>
<dbReference type="Proteomes" id="UP000602124">
    <property type="component" value="Unassembled WGS sequence"/>
</dbReference>
<dbReference type="PANTHER" id="PTHR34584:SF1">
    <property type="entry name" value="NA(+)_H(+) ANTIPORTER SUBUNIT E1"/>
    <property type="match status" value="1"/>
</dbReference>
<keyword evidence="6 7" id="KW-0472">Membrane</keyword>
<keyword evidence="5 7" id="KW-1133">Transmembrane helix</keyword>
<evidence type="ECO:0000256" key="1">
    <source>
        <dbReference type="ARBA" id="ARBA00004651"/>
    </source>
</evidence>
<keyword evidence="9" id="KW-1185">Reference proteome</keyword>
<dbReference type="GO" id="GO:0005886">
    <property type="term" value="C:plasma membrane"/>
    <property type="evidence" value="ECO:0007669"/>
    <property type="project" value="UniProtKB-SubCell"/>
</dbReference>
<dbReference type="PANTHER" id="PTHR34584">
    <property type="entry name" value="NA(+)/H(+) ANTIPORTER SUBUNIT E1"/>
    <property type="match status" value="1"/>
</dbReference>
<dbReference type="RefSeq" id="WP_198876339.1">
    <property type="nucleotide sequence ID" value="NZ_JAEKMH010000002.1"/>
</dbReference>
<feature type="transmembrane region" description="Helical" evidence="7">
    <location>
        <begin position="56"/>
        <end position="79"/>
    </location>
</feature>
<evidence type="ECO:0000256" key="7">
    <source>
        <dbReference type="SAM" id="Phobius"/>
    </source>
</evidence>
<dbReference type="PIRSF" id="PIRSF019239">
    <property type="entry name" value="MrpE"/>
    <property type="match status" value="1"/>
</dbReference>